<evidence type="ECO:0008006" key="6">
    <source>
        <dbReference type="Google" id="ProtNLM"/>
    </source>
</evidence>
<evidence type="ECO:0000313" key="5">
    <source>
        <dbReference type="Proteomes" id="UP000396862"/>
    </source>
</evidence>
<evidence type="ECO:0000313" key="4">
    <source>
        <dbReference type="Proteomes" id="UP000240621"/>
    </source>
</evidence>
<gene>
    <name evidence="3" type="ORF">CLV93_10471</name>
    <name evidence="2" type="ORF">JCM18694_22220</name>
</gene>
<keyword evidence="5" id="KW-1185">Reference proteome</keyword>
<name>A0A2P8CDV2_9BACT</name>
<evidence type="ECO:0000313" key="2">
    <source>
        <dbReference type="EMBL" id="GET21976.1"/>
    </source>
</evidence>
<dbReference type="EMBL" id="BLAU01000001">
    <property type="protein sequence ID" value="GET21976.1"/>
    <property type="molecule type" value="Genomic_DNA"/>
</dbReference>
<reference evidence="2 5" key="2">
    <citation type="submission" date="2019-10" db="EMBL/GenBank/DDBJ databases">
        <title>Prolixibacter strains distinguished by the presence of nitrate reductase genes were adept at nitrate-dependent anaerobic corrosion of metallic iron and carbon steel.</title>
        <authorList>
            <person name="Iino T."/>
            <person name="Shono N."/>
            <person name="Ito K."/>
            <person name="Nakamura R."/>
            <person name="Sueoka K."/>
            <person name="Harayama S."/>
            <person name="Ohkuma M."/>
        </authorList>
    </citation>
    <scope>NUCLEOTIDE SEQUENCE [LARGE SCALE GENOMIC DNA]</scope>
    <source>
        <strain evidence="2 5">MIC1-1</strain>
    </source>
</reference>
<proteinExistence type="predicted"/>
<dbReference type="SUPFAM" id="SSF55486">
    <property type="entry name" value="Metalloproteases ('zincins'), catalytic domain"/>
    <property type="match status" value="1"/>
</dbReference>
<feature type="signal peptide" evidence="1">
    <location>
        <begin position="1"/>
        <end position="30"/>
    </location>
</feature>
<keyword evidence="1" id="KW-0732">Signal</keyword>
<accession>A0A2P8CDV2</accession>
<dbReference type="RefSeq" id="WP_106541945.1">
    <property type="nucleotide sequence ID" value="NZ_BLAU01000001.1"/>
</dbReference>
<dbReference type="Proteomes" id="UP000396862">
    <property type="component" value="Unassembled WGS sequence"/>
</dbReference>
<comment type="caution">
    <text evidence="3">The sequence shown here is derived from an EMBL/GenBank/DDBJ whole genome shotgun (WGS) entry which is preliminary data.</text>
</comment>
<organism evidence="3 4">
    <name type="scientific">Prolixibacter denitrificans</name>
    <dbReference type="NCBI Taxonomy" id="1541063"/>
    <lineage>
        <taxon>Bacteria</taxon>
        <taxon>Pseudomonadati</taxon>
        <taxon>Bacteroidota</taxon>
        <taxon>Bacteroidia</taxon>
        <taxon>Marinilabiliales</taxon>
        <taxon>Prolixibacteraceae</taxon>
        <taxon>Prolixibacter</taxon>
    </lineage>
</organism>
<protein>
    <recommendedName>
        <fullName evidence="6">Membrane metalloprotease</fullName>
    </recommendedName>
</protein>
<sequence length="274" mass="30042">MRKLALNPYRRKITSGFLLFAVLLVLNACSSDNSNAPSTSVNPFAPTNGSFNHNLGPGASAHEFLASDTYTQLVVEVQYMDGYKPTADAISQLKTFLENRLNKPSGISFIYTQIAPGGKTTYTLDDIAKMEENNRTEFTEGQKIAGYFLFLDGGYTEDTDKSKVLGVTYRNTSVAIFEKTIQSLTAQPTDPQRYVLEATVYEHEFGHVLGLVNNGSPMQTDHEDASHPHHCDNSNCLMNWQVESGGVVGNLFGTNPIPTLDQNCLDDLKANGGK</sequence>
<dbReference type="EMBL" id="PYGC01000004">
    <property type="protein sequence ID" value="PSK83141.1"/>
    <property type="molecule type" value="Genomic_DNA"/>
</dbReference>
<feature type="chain" id="PRO_5015129656" description="Membrane metalloprotease" evidence="1">
    <location>
        <begin position="31"/>
        <end position="274"/>
    </location>
</feature>
<reference evidence="3 4" key="1">
    <citation type="submission" date="2018-03" db="EMBL/GenBank/DDBJ databases">
        <title>Genomic Encyclopedia of Archaeal and Bacterial Type Strains, Phase II (KMG-II): from individual species to whole genera.</title>
        <authorList>
            <person name="Goeker M."/>
        </authorList>
    </citation>
    <scope>NUCLEOTIDE SEQUENCE [LARGE SCALE GENOMIC DNA]</scope>
    <source>
        <strain evidence="3 4">DSM 27267</strain>
    </source>
</reference>
<dbReference type="AlphaFoldDB" id="A0A2P8CDV2"/>
<dbReference type="OrthoDB" id="1121673at2"/>
<evidence type="ECO:0000256" key="1">
    <source>
        <dbReference type="SAM" id="SignalP"/>
    </source>
</evidence>
<dbReference type="Proteomes" id="UP000240621">
    <property type="component" value="Unassembled WGS sequence"/>
</dbReference>
<evidence type="ECO:0000313" key="3">
    <source>
        <dbReference type="EMBL" id="PSK83141.1"/>
    </source>
</evidence>